<dbReference type="PANTHER" id="PTHR35719">
    <property type="entry name" value="OS01G0680600 PROTEIN"/>
    <property type="match status" value="1"/>
</dbReference>
<dbReference type="Proteomes" id="UP000694930">
    <property type="component" value="Chromosome 4"/>
</dbReference>
<evidence type="ECO:0000256" key="1">
    <source>
        <dbReference type="SAM" id="MobiDB-lite"/>
    </source>
</evidence>
<protein>
    <submittedName>
        <fullName evidence="4">Uncharacterized protein LOC107018061</fullName>
    </submittedName>
</protein>
<feature type="compositionally biased region" description="Basic residues" evidence="1">
    <location>
        <begin position="186"/>
        <end position="195"/>
    </location>
</feature>
<feature type="region of interest" description="Disordered" evidence="1">
    <location>
        <begin position="35"/>
        <end position="58"/>
    </location>
</feature>
<feature type="compositionally biased region" description="Basic and acidic residues" evidence="1">
    <location>
        <begin position="243"/>
        <end position="254"/>
    </location>
</feature>
<dbReference type="RefSeq" id="XP_015073910.1">
    <property type="nucleotide sequence ID" value="XM_015218424.2"/>
</dbReference>
<reference evidence="4" key="2">
    <citation type="submission" date="2025-08" db="UniProtKB">
        <authorList>
            <consortium name="RefSeq"/>
        </authorList>
    </citation>
    <scope>IDENTIFICATION</scope>
</reference>
<keyword evidence="2" id="KW-0472">Membrane</keyword>
<feature type="transmembrane region" description="Helical" evidence="2">
    <location>
        <begin position="282"/>
        <end position="300"/>
    </location>
</feature>
<dbReference type="PANTHER" id="PTHR35719:SF5">
    <property type="entry name" value="T6K12.7 PROTEIN"/>
    <property type="match status" value="1"/>
</dbReference>
<evidence type="ECO:0000256" key="2">
    <source>
        <dbReference type="SAM" id="Phobius"/>
    </source>
</evidence>
<keyword evidence="3" id="KW-1185">Reference proteome</keyword>
<organism evidence="3 4">
    <name type="scientific">Solanum pennellii</name>
    <name type="common">Tomato</name>
    <name type="synonym">Lycopersicon pennellii</name>
    <dbReference type="NCBI Taxonomy" id="28526"/>
    <lineage>
        <taxon>Eukaryota</taxon>
        <taxon>Viridiplantae</taxon>
        <taxon>Streptophyta</taxon>
        <taxon>Embryophyta</taxon>
        <taxon>Tracheophyta</taxon>
        <taxon>Spermatophyta</taxon>
        <taxon>Magnoliopsida</taxon>
        <taxon>eudicotyledons</taxon>
        <taxon>Gunneridae</taxon>
        <taxon>Pentapetalae</taxon>
        <taxon>asterids</taxon>
        <taxon>lamiids</taxon>
        <taxon>Solanales</taxon>
        <taxon>Solanaceae</taxon>
        <taxon>Solanoideae</taxon>
        <taxon>Solaneae</taxon>
        <taxon>Solanum</taxon>
        <taxon>Solanum subgen. Lycopersicon</taxon>
    </lineage>
</organism>
<keyword evidence="2" id="KW-1133">Transmembrane helix</keyword>
<accession>A0ABM1GP38</accession>
<name>A0ABM1GP38_SOLPN</name>
<dbReference type="GeneID" id="107018061"/>
<proteinExistence type="predicted"/>
<evidence type="ECO:0000313" key="3">
    <source>
        <dbReference type="Proteomes" id="UP000694930"/>
    </source>
</evidence>
<keyword evidence="2" id="KW-0812">Transmembrane</keyword>
<sequence>MGSEVLQFLTSPILFNPLSSPLRYRFPLNSSTSNSTRCVPTSSGRREGAGGRWHRNRKRPKDYQGFSWDDEIRANDKGEEFGFGGSTKQRIWWSCDPSTWGDEYDIEDEEAGIDGFMSMEGSIGFSWVMKVLRAFGWMLPAIIMSVVLGTGTNTIIMALALPLAQSALSLVMDAIWGWSDEGPRSSYKKKKRRCARAASNPGTTMGKGVNTRNGKVRDYQSSNGAPDRKKSGSTLNFGGWDELDNHGMEGHQEKSLNQSLAEPKQWTDGKLSKRIGRRGTPFVLRLLIAVFPFLGSWTKLL</sequence>
<feature type="region of interest" description="Disordered" evidence="1">
    <location>
        <begin position="182"/>
        <end position="265"/>
    </location>
</feature>
<reference evidence="3" key="1">
    <citation type="journal article" date="2014" name="Nat. Genet.">
        <title>The genome of the stress-tolerant wild tomato species Solanum pennellii.</title>
        <authorList>
            <person name="Bolger A."/>
            <person name="Scossa F."/>
            <person name="Bolger M.E."/>
            <person name="Lanz C."/>
            <person name="Maumus F."/>
            <person name="Tohge T."/>
            <person name="Quesneville H."/>
            <person name="Alseekh S."/>
            <person name="Sorensen I."/>
            <person name="Lichtenstein G."/>
            <person name="Fich E.A."/>
            <person name="Conte M."/>
            <person name="Keller H."/>
            <person name="Schneeberger K."/>
            <person name="Schwacke R."/>
            <person name="Ofner I."/>
            <person name="Vrebalov J."/>
            <person name="Xu Y."/>
            <person name="Osorio S."/>
            <person name="Aflitos S.A."/>
            <person name="Schijlen E."/>
            <person name="Jimenez-Gomez J.M."/>
            <person name="Ryngajllo M."/>
            <person name="Kimura S."/>
            <person name="Kumar R."/>
            <person name="Koenig D."/>
            <person name="Headland L.R."/>
            <person name="Maloof J.N."/>
            <person name="Sinha N."/>
            <person name="van Ham R.C."/>
            <person name="Lankhorst R.K."/>
            <person name="Mao L."/>
            <person name="Vogel A."/>
            <person name="Arsova B."/>
            <person name="Panstruga R."/>
            <person name="Fei Z."/>
            <person name="Rose J.K."/>
            <person name="Zamir D."/>
            <person name="Carrari F."/>
            <person name="Giovannoni J.J."/>
            <person name="Weigel D."/>
            <person name="Usadel B."/>
            <person name="Fernie A.R."/>
        </authorList>
    </citation>
    <scope>NUCLEOTIDE SEQUENCE [LARGE SCALE GENOMIC DNA]</scope>
    <source>
        <strain evidence="3">cv. LA0716</strain>
    </source>
</reference>
<gene>
    <name evidence="4" type="primary">LOC107018061</name>
</gene>
<evidence type="ECO:0000313" key="4">
    <source>
        <dbReference type="RefSeq" id="XP_015073910.1"/>
    </source>
</evidence>